<dbReference type="OrthoDB" id="2270193at2759"/>
<dbReference type="Gene3D" id="2.30.280.10">
    <property type="entry name" value="SRA-YDG"/>
    <property type="match status" value="1"/>
</dbReference>
<dbReference type="STRING" id="39966.A0A369K8U7"/>
<feature type="region of interest" description="Disordered" evidence="3">
    <location>
        <begin position="261"/>
        <end position="315"/>
    </location>
</feature>
<feature type="domain" description="YDG" evidence="4">
    <location>
        <begin position="60"/>
        <end position="233"/>
    </location>
</feature>
<dbReference type="Proteomes" id="UP000076154">
    <property type="component" value="Unassembled WGS sequence"/>
</dbReference>
<evidence type="ECO:0000259" key="4">
    <source>
        <dbReference type="PROSITE" id="PS51015"/>
    </source>
</evidence>
<keyword evidence="6" id="KW-1185">Reference proteome</keyword>
<dbReference type="PANTHER" id="PTHR14140:SF27">
    <property type="entry name" value="OS04G0289800 PROTEIN"/>
    <property type="match status" value="1"/>
</dbReference>
<dbReference type="InterPro" id="IPR036987">
    <property type="entry name" value="SRA-YDG_sf"/>
</dbReference>
<evidence type="ECO:0000256" key="2">
    <source>
        <dbReference type="PROSITE-ProRule" id="PRU00358"/>
    </source>
</evidence>
<dbReference type="InterPro" id="IPR003105">
    <property type="entry name" value="SRA_YDG"/>
</dbReference>
<sequence length="315" mass="35854">MARFDCDIGKKQSPARRSLTESHRAHYKTNRLPNPNKSPQHRKRPMPPSDFEPLNANVHGDVPGVPVGTRFLNRDQLYHAGVHGRPKWGIHGTEEDGAFAIVLNGGYEDDVDRGDVVIYTGHGKGKSETKRQRDKMLGIGSHSQGRQVGDQTWTGGNLALRTSCKSKFPVRVIRGPDGNITFSPDEGYKVYRYVVLAIHNIFRYRYDGLYEVTKSWEETGKEGFKICRFELVRCPDQEPLPNNATAKDYWTPPVPRRLRKYLEAPEEPASPRPKKRPSGWTKEKRDAITGNRKYAKLPRIPKKKPVLEEGEIMND</sequence>
<comment type="caution">
    <text evidence="5">The sequence shown here is derived from an EMBL/GenBank/DDBJ whole genome shotgun (WGS) entry which is preliminary data.</text>
</comment>
<organism evidence="5 6">
    <name type="scientific">Hypsizygus marmoreus</name>
    <name type="common">White beech mushroom</name>
    <name type="synonym">Agaricus marmoreus</name>
    <dbReference type="NCBI Taxonomy" id="39966"/>
    <lineage>
        <taxon>Eukaryota</taxon>
        <taxon>Fungi</taxon>
        <taxon>Dikarya</taxon>
        <taxon>Basidiomycota</taxon>
        <taxon>Agaricomycotina</taxon>
        <taxon>Agaricomycetes</taxon>
        <taxon>Agaricomycetidae</taxon>
        <taxon>Agaricales</taxon>
        <taxon>Tricholomatineae</taxon>
        <taxon>Lyophyllaceae</taxon>
        <taxon>Hypsizygus</taxon>
    </lineage>
</organism>
<dbReference type="GO" id="GO:0044027">
    <property type="term" value="P:negative regulation of gene expression via chromosomal CpG island methylation"/>
    <property type="evidence" value="ECO:0007669"/>
    <property type="project" value="TreeGrafter"/>
</dbReference>
<dbReference type="SMART" id="SM00466">
    <property type="entry name" value="SRA"/>
    <property type="match status" value="1"/>
</dbReference>
<accession>A0A369K8U7</accession>
<feature type="compositionally biased region" description="Basic and acidic residues" evidence="3">
    <location>
        <begin position="1"/>
        <end position="10"/>
    </location>
</feature>
<dbReference type="InParanoid" id="A0A369K8U7"/>
<feature type="region of interest" description="Disordered" evidence="3">
    <location>
        <begin position="1"/>
        <end position="62"/>
    </location>
</feature>
<name>A0A369K8U7_HYPMA</name>
<dbReference type="PANTHER" id="PTHR14140">
    <property type="entry name" value="E3 UBIQUITIN-PROTEIN LIGASE UHRF-RELATED"/>
    <property type="match status" value="1"/>
</dbReference>
<dbReference type="GO" id="GO:0016567">
    <property type="term" value="P:protein ubiquitination"/>
    <property type="evidence" value="ECO:0007669"/>
    <property type="project" value="TreeGrafter"/>
</dbReference>
<keyword evidence="1 2" id="KW-0539">Nucleus</keyword>
<evidence type="ECO:0000313" key="6">
    <source>
        <dbReference type="Proteomes" id="UP000076154"/>
    </source>
</evidence>
<dbReference type="GO" id="GO:0061630">
    <property type="term" value="F:ubiquitin protein ligase activity"/>
    <property type="evidence" value="ECO:0007669"/>
    <property type="project" value="TreeGrafter"/>
</dbReference>
<dbReference type="AlphaFoldDB" id="A0A369K8U7"/>
<proteinExistence type="predicted"/>
<gene>
    <name evidence="5" type="primary">UHRF1_0</name>
    <name evidence="5" type="ORF">Hypma_007194</name>
</gene>
<evidence type="ECO:0000313" key="5">
    <source>
        <dbReference type="EMBL" id="RDB30348.1"/>
    </source>
</evidence>
<dbReference type="GO" id="GO:0005634">
    <property type="term" value="C:nucleus"/>
    <property type="evidence" value="ECO:0007669"/>
    <property type="project" value="UniProtKB-SubCell"/>
</dbReference>
<evidence type="ECO:0000256" key="1">
    <source>
        <dbReference type="ARBA" id="ARBA00023242"/>
    </source>
</evidence>
<comment type="subcellular location">
    <subcellularLocation>
        <location evidence="2">Nucleus</location>
    </subcellularLocation>
</comment>
<dbReference type="EMBL" id="LUEZ02000005">
    <property type="protein sequence ID" value="RDB30348.1"/>
    <property type="molecule type" value="Genomic_DNA"/>
</dbReference>
<dbReference type="SUPFAM" id="SSF88697">
    <property type="entry name" value="PUA domain-like"/>
    <property type="match status" value="1"/>
</dbReference>
<dbReference type="PROSITE" id="PS51015">
    <property type="entry name" value="YDG"/>
    <property type="match status" value="1"/>
</dbReference>
<protein>
    <submittedName>
        <fullName evidence="5">E3 ubiquitin-protein ligase UHRF1</fullName>
    </submittedName>
</protein>
<evidence type="ECO:0000256" key="3">
    <source>
        <dbReference type="SAM" id="MobiDB-lite"/>
    </source>
</evidence>
<dbReference type="InterPro" id="IPR045134">
    <property type="entry name" value="UHRF1/2-like"/>
</dbReference>
<feature type="compositionally biased region" description="Basic residues" evidence="3">
    <location>
        <begin position="293"/>
        <end position="304"/>
    </location>
</feature>
<dbReference type="InterPro" id="IPR015947">
    <property type="entry name" value="PUA-like_sf"/>
</dbReference>
<dbReference type="Pfam" id="PF02182">
    <property type="entry name" value="SAD_SRA"/>
    <property type="match status" value="1"/>
</dbReference>
<reference evidence="5" key="1">
    <citation type="submission" date="2018-04" db="EMBL/GenBank/DDBJ databases">
        <title>Whole genome sequencing of Hypsizygus marmoreus.</title>
        <authorList>
            <person name="Choi I.-G."/>
            <person name="Min B."/>
            <person name="Kim J.-G."/>
            <person name="Kim S."/>
            <person name="Oh Y.-L."/>
            <person name="Kong W.-S."/>
            <person name="Park H."/>
            <person name="Jeong J."/>
            <person name="Song E.-S."/>
        </authorList>
    </citation>
    <scope>NUCLEOTIDE SEQUENCE [LARGE SCALE GENOMIC DNA]</scope>
    <source>
        <strain evidence="5">51987-8</strain>
    </source>
</reference>